<proteinExistence type="predicted"/>
<evidence type="ECO:0000313" key="1">
    <source>
        <dbReference type="EMBL" id="KAJ9114934.1"/>
    </source>
</evidence>
<sequence>MSERPLTPSPHSLIPVFQDLPQLRRWRRRAREQGKSVGVVPTMGALHDGHLNLVRQSLAKNPYTVLTLFVNPTQFAPHEDLASYPRTLPSDLDLLRTLLPRAYVTAYEERHRRAAQVLGVSESDPVRWEFSAPSPAKGKRRSPSPPPPGDGLESPLVVFAPSRETMYPLSTIPPEAFQDDPAAGDGVAGEAMLQDTSKQRGAFVEVKGWGDVLEGESRPDLAEDAAQFFEGVATVCTKLFNAVEPDHAYFGQKDIQQALLLKLMLKDLLSNTPAPENLHIIPTTRDTKDSLALSSRNAYLTPCERRYAPTLYRALSLARDRLSSGGATGEEACAAARELVESVAREARGEGVVMRFDHVDLFEKTTFRRVRGKVGEGEEVVIVGAVWVGKTRLIDNLLVGWEV</sequence>
<evidence type="ECO:0000313" key="2">
    <source>
        <dbReference type="Proteomes" id="UP001230649"/>
    </source>
</evidence>
<dbReference type="Proteomes" id="UP001230649">
    <property type="component" value="Unassembled WGS sequence"/>
</dbReference>
<keyword evidence="2" id="KW-1185">Reference proteome</keyword>
<protein>
    <submittedName>
        <fullName evidence="1">Uncharacterized protein</fullName>
    </submittedName>
</protein>
<comment type="caution">
    <text evidence="1">The sequence shown here is derived from an EMBL/GenBank/DDBJ whole genome shotgun (WGS) entry which is preliminary data.</text>
</comment>
<reference evidence="1" key="1">
    <citation type="submission" date="2023-04" db="EMBL/GenBank/DDBJ databases">
        <title>Draft Genome sequencing of Naganishia species isolated from polar environments using Oxford Nanopore Technology.</title>
        <authorList>
            <person name="Leo P."/>
            <person name="Venkateswaran K."/>
        </authorList>
    </citation>
    <scope>NUCLEOTIDE SEQUENCE</scope>
    <source>
        <strain evidence="1">MNA-CCFEE 5262</strain>
    </source>
</reference>
<organism evidence="1 2">
    <name type="scientific">Naganishia adeliensis</name>
    <dbReference type="NCBI Taxonomy" id="92952"/>
    <lineage>
        <taxon>Eukaryota</taxon>
        <taxon>Fungi</taxon>
        <taxon>Dikarya</taxon>
        <taxon>Basidiomycota</taxon>
        <taxon>Agaricomycotina</taxon>
        <taxon>Tremellomycetes</taxon>
        <taxon>Filobasidiales</taxon>
        <taxon>Filobasidiaceae</taxon>
        <taxon>Naganishia</taxon>
    </lineage>
</organism>
<gene>
    <name evidence="1" type="ORF">QFC20_001308</name>
</gene>
<dbReference type="EMBL" id="JASBWS010000007">
    <property type="protein sequence ID" value="KAJ9114934.1"/>
    <property type="molecule type" value="Genomic_DNA"/>
</dbReference>
<accession>A0ACC2WUZ4</accession>
<name>A0ACC2WUZ4_9TREE</name>